<feature type="transmembrane region" description="Helical" evidence="8">
    <location>
        <begin position="322"/>
        <end position="348"/>
    </location>
</feature>
<dbReference type="CDD" id="cd06550">
    <property type="entry name" value="TM_ABC_iron-siderophores_like"/>
    <property type="match status" value="1"/>
</dbReference>
<dbReference type="SUPFAM" id="SSF81345">
    <property type="entry name" value="ABC transporter involved in vitamin B12 uptake, BtuC"/>
    <property type="match status" value="2"/>
</dbReference>
<dbReference type="InterPro" id="IPR000522">
    <property type="entry name" value="ABC_transptr_permease_BtuC"/>
</dbReference>
<proteinExistence type="inferred from homology"/>
<dbReference type="Proteomes" id="UP000190837">
    <property type="component" value="Unassembled WGS sequence"/>
</dbReference>
<dbReference type="Pfam" id="PF01032">
    <property type="entry name" value="FecCD"/>
    <property type="match status" value="1"/>
</dbReference>
<dbReference type="GO" id="GO:0005886">
    <property type="term" value="C:plasma membrane"/>
    <property type="evidence" value="ECO:0007669"/>
    <property type="project" value="UniProtKB-SubCell"/>
</dbReference>
<evidence type="ECO:0000313" key="9">
    <source>
        <dbReference type="EMBL" id="SAM69775.1"/>
    </source>
</evidence>
<name>A0A1C3H685_9GAMM</name>
<keyword evidence="4" id="KW-1003">Cell membrane</keyword>
<evidence type="ECO:0000256" key="4">
    <source>
        <dbReference type="ARBA" id="ARBA00022475"/>
    </source>
</evidence>
<feature type="transmembrane region" description="Helical" evidence="8">
    <location>
        <begin position="281"/>
        <end position="301"/>
    </location>
</feature>
<comment type="similarity">
    <text evidence="2">Belongs to the binding-protein-dependent transport system permease family. FecCD subfamily.</text>
</comment>
<feature type="transmembrane region" description="Helical" evidence="8">
    <location>
        <begin position="233"/>
        <end position="254"/>
    </location>
</feature>
<keyword evidence="5 8" id="KW-0812">Transmembrane</keyword>
<feature type="transmembrane region" description="Helical" evidence="8">
    <location>
        <begin position="162"/>
        <end position="181"/>
    </location>
</feature>
<keyword evidence="7 8" id="KW-0472">Membrane</keyword>
<organism evidence="9 10">
    <name type="scientific">Cardiobacterium hominis</name>
    <dbReference type="NCBI Taxonomy" id="2718"/>
    <lineage>
        <taxon>Bacteria</taxon>
        <taxon>Pseudomonadati</taxon>
        <taxon>Pseudomonadota</taxon>
        <taxon>Gammaproteobacteria</taxon>
        <taxon>Cardiobacteriales</taxon>
        <taxon>Cardiobacteriaceae</taxon>
        <taxon>Cardiobacterium</taxon>
    </lineage>
</organism>
<keyword evidence="6 8" id="KW-1133">Transmembrane helix</keyword>
<feature type="transmembrane region" description="Helical" evidence="8">
    <location>
        <begin position="94"/>
        <end position="118"/>
    </location>
</feature>
<evidence type="ECO:0000256" key="7">
    <source>
        <dbReference type="ARBA" id="ARBA00023136"/>
    </source>
</evidence>
<dbReference type="PANTHER" id="PTHR30472">
    <property type="entry name" value="FERRIC ENTEROBACTIN TRANSPORT SYSTEM PERMEASE PROTEIN"/>
    <property type="match status" value="1"/>
</dbReference>
<dbReference type="EMBL" id="FKLO01000072">
    <property type="protein sequence ID" value="SAM69775.1"/>
    <property type="molecule type" value="Genomic_DNA"/>
</dbReference>
<evidence type="ECO:0000256" key="1">
    <source>
        <dbReference type="ARBA" id="ARBA00004651"/>
    </source>
</evidence>
<gene>
    <name evidence="9" type="ORF">CHUV0807_2100</name>
</gene>
<dbReference type="AlphaFoldDB" id="A0A1C3H685"/>
<feature type="transmembrane region" description="Helical" evidence="8">
    <location>
        <begin position="389"/>
        <end position="409"/>
    </location>
</feature>
<reference evidence="10" key="1">
    <citation type="submission" date="2016-04" db="EMBL/GenBank/DDBJ databases">
        <authorList>
            <person name="Tagini F."/>
        </authorList>
    </citation>
    <scope>NUCLEOTIDE SEQUENCE [LARGE SCALE GENOMIC DNA]</scope>
    <source>
        <strain evidence="10">CHUV0807</strain>
    </source>
</reference>
<dbReference type="GO" id="GO:0022857">
    <property type="term" value="F:transmembrane transporter activity"/>
    <property type="evidence" value="ECO:0007669"/>
    <property type="project" value="InterPro"/>
</dbReference>
<comment type="subcellular location">
    <subcellularLocation>
        <location evidence="1">Cell membrane</location>
        <topology evidence="1">Multi-pass membrane protein</topology>
    </subcellularLocation>
</comment>
<evidence type="ECO:0000256" key="5">
    <source>
        <dbReference type="ARBA" id="ARBA00022692"/>
    </source>
</evidence>
<feature type="transmembrane region" description="Helical" evidence="8">
    <location>
        <begin position="360"/>
        <end position="382"/>
    </location>
</feature>
<feature type="transmembrane region" description="Helical" evidence="8">
    <location>
        <begin position="201"/>
        <end position="221"/>
    </location>
</feature>
<dbReference type="RefSeq" id="WP_079541742.1">
    <property type="nucleotide sequence ID" value="NZ_FKLO01000072.1"/>
</dbReference>
<keyword evidence="3" id="KW-0813">Transport</keyword>
<dbReference type="GO" id="GO:0033214">
    <property type="term" value="P:siderophore-iron import into cell"/>
    <property type="evidence" value="ECO:0007669"/>
    <property type="project" value="TreeGrafter"/>
</dbReference>
<evidence type="ECO:0000256" key="8">
    <source>
        <dbReference type="SAM" id="Phobius"/>
    </source>
</evidence>
<protein>
    <submittedName>
        <fullName evidence="9">AmpG permease</fullName>
    </submittedName>
</protein>
<evidence type="ECO:0000256" key="6">
    <source>
        <dbReference type="ARBA" id="ARBA00022989"/>
    </source>
</evidence>
<sequence>MKFLPIWLKWLLPLIALAALSLYAAWLFLPQGSGIGKVLAVLSHPSQPGLSLDQRVVLEVRLPRLITAILVGAVLAVSGLLLQTMTRNPLASPSLLSINAGAGLGIILTGVFLTSSAAGDFSLSVTPAGVNATALALAALVLLLGVFFAWNSWRAHERSPVALAIAALCTLAGLAAVLVFMQRPASDWVSAQAVQHFLRGTSLSAAAAIGGALSWSLVMYISYSGGRLQQNRLILAGIAVSAFCVALGRASLLLDEAQAGSVMRWLAGSLSNLTWSQLHQFWPWVLLPILPLLWLMPKLNLLRLSDDAAQSLGLSVRQLRGMVNVIVLLWVGASVAITGPIAFIGLLVPHLAKFWIGYDLRLAVPMSALLGALLLSAADVLAIHLAHPAQLPAGAVLAIIGAPCFVLLAKRRSDT</sequence>
<dbReference type="InterPro" id="IPR037294">
    <property type="entry name" value="ABC_BtuC-like"/>
</dbReference>
<dbReference type="Gene3D" id="1.10.3470.10">
    <property type="entry name" value="ABC transporter involved in vitamin B12 uptake, BtuC"/>
    <property type="match status" value="1"/>
</dbReference>
<feature type="transmembrane region" description="Helical" evidence="8">
    <location>
        <begin position="130"/>
        <end position="150"/>
    </location>
</feature>
<accession>A0A1C3H685</accession>
<evidence type="ECO:0000256" key="3">
    <source>
        <dbReference type="ARBA" id="ARBA00022448"/>
    </source>
</evidence>
<feature type="transmembrane region" description="Helical" evidence="8">
    <location>
        <begin position="64"/>
        <end position="82"/>
    </location>
</feature>
<evidence type="ECO:0000313" key="10">
    <source>
        <dbReference type="Proteomes" id="UP000190837"/>
    </source>
</evidence>
<evidence type="ECO:0000256" key="2">
    <source>
        <dbReference type="ARBA" id="ARBA00007935"/>
    </source>
</evidence>
<dbReference type="PANTHER" id="PTHR30472:SF1">
    <property type="entry name" value="FE(3+) DICITRATE TRANSPORT SYSTEM PERMEASE PROTEIN FECC-RELATED"/>
    <property type="match status" value="1"/>
</dbReference>